<dbReference type="Proteomes" id="UP000619238">
    <property type="component" value="Unassembled WGS sequence"/>
</dbReference>
<keyword evidence="1" id="KW-1133">Transmembrane helix</keyword>
<feature type="transmembrane region" description="Helical" evidence="1">
    <location>
        <begin position="77"/>
        <end position="96"/>
    </location>
</feature>
<name>A0ABR7Q5V7_9FLAO</name>
<protein>
    <submittedName>
        <fullName evidence="2">Uncharacterized protein</fullName>
    </submittedName>
</protein>
<keyword evidence="1" id="KW-0812">Transmembrane</keyword>
<sequence length="298" mass="34490">MKKTIFIITVSFVMLLTAQHDTNQTQEVLPKTNTTSEIIVQQRIDKEVNSINKDILENTKRTMDNENRINDLFITKVGLQGFLLTLLLTFLSIFGIDQIIKRKIDKKTKALNKKFQKSIDNVREAEIRTIQHIKNSEQDNKKLRGQSQILLINEVTTPVNEDLERIFMKGSSKVQFNCTEVNVRELTYEEIRKELVNKGGLHPTKFKLVIFDNSSADGRKWDQPYLEDYLIPLTKELVSKGIAVLYYSNDLNFPSWQSDFKSITNKHLLTYAKAVPNLYNNAMTVLKLQNLYKDVTTL</sequence>
<gene>
    <name evidence="2" type="ORF">H2O64_04560</name>
</gene>
<proteinExistence type="predicted"/>
<evidence type="ECO:0000313" key="2">
    <source>
        <dbReference type="EMBL" id="MBC8753930.1"/>
    </source>
</evidence>
<reference evidence="2 3" key="1">
    <citation type="submission" date="2020-07" db="EMBL/GenBank/DDBJ databases">
        <title>Description of Kordia aestuariivivens sp. nov., isolated from a tidal flat.</title>
        <authorList>
            <person name="Park S."/>
            <person name="Yoon J.-H."/>
        </authorList>
    </citation>
    <scope>NUCLEOTIDE SEQUENCE [LARGE SCALE GENOMIC DNA]</scope>
    <source>
        <strain evidence="2 3">YSTF-M3</strain>
    </source>
</reference>
<keyword evidence="3" id="KW-1185">Reference proteome</keyword>
<organism evidence="2 3">
    <name type="scientific">Kordia aestuariivivens</name>
    <dbReference type="NCBI Taxonomy" id="2759037"/>
    <lineage>
        <taxon>Bacteria</taxon>
        <taxon>Pseudomonadati</taxon>
        <taxon>Bacteroidota</taxon>
        <taxon>Flavobacteriia</taxon>
        <taxon>Flavobacteriales</taxon>
        <taxon>Flavobacteriaceae</taxon>
        <taxon>Kordia</taxon>
    </lineage>
</organism>
<comment type="caution">
    <text evidence="2">The sequence shown here is derived from an EMBL/GenBank/DDBJ whole genome shotgun (WGS) entry which is preliminary data.</text>
</comment>
<dbReference type="EMBL" id="JACGWS010000002">
    <property type="protein sequence ID" value="MBC8753930.1"/>
    <property type="molecule type" value="Genomic_DNA"/>
</dbReference>
<evidence type="ECO:0000313" key="3">
    <source>
        <dbReference type="Proteomes" id="UP000619238"/>
    </source>
</evidence>
<accession>A0ABR7Q5V7</accession>
<evidence type="ECO:0000256" key="1">
    <source>
        <dbReference type="SAM" id="Phobius"/>
    </source>
</evidence>
<keyword evidence="1" id="KW-0472">Membrane</keyword>
<dbReference type="RefSeq" id="WP_187560964.1">
    <property type="nucleotide sequence ID" value="NZ_JACGWS010000002.1"/>
</dbReference>